<keyword evidence="5" id="KW-0560">Oxidoreductase</keyword>
<dbReference type="PANTHER" id="PTHR30468:SF1">
    <property type="entry name" value="ALPHA-KETOGLUTARATE-DEPENDENT SULFONATE DIOXYGENASE"/>
    <property type="match status" value="1"/>
</dbReference>
<reference evidence="8 9" key="1">
    <citation type="submission" date="2016-07" db="EMBL/GenBank/DDBJ databases">
        <title>Pervasive Adenine N6-methylation of Active Genes in Fungi.</title>
        <authorList>
            <consortium name="DOE Joint Genome Institute"/>
            <person name="Mondo S.J."/>
            <person name="Dannebaum R.O."/>
            <person name="Kuo R.C."/>
            <person name="Labutti K."/>
            <person name="Haridas S."/>
            <person name="Kuo A."/>
            <person name="Salamov A."/>
            <person name="Ahrendt S.R."/>
            <person name="Lipzen A."/>
            <person name="Sullivan W."/>
            <person name="Andreopoulos W.B."/>
            <person name="Clum A."/>
            <person name="Lindquist E."/>
            <person name="Daum C."/>
            <person name="Ramamoorthy G.K."/>
            <person name="Gryganskyi A."/>
            <person name="Culley D."/>
            <person name="Magnuson J.K."/>
            <person name="James T.Y."/>
            <person name="O'Malley M.A."/>
            <person name="Stajich J.E."/>
            <person name="Spatafora J.W."/>
            <person name="Visel A."/>
            <person name="Grigoriev I.V."/>
        </authorList>
    </citation>
    <scope>NUCLEOTIDE SEQUENCE [LARGE SCALE GENOMIC DNA]</scope>
    <source>
        <strain evidence="8 9">12-1054</strain>
    </source>
</reference>
<sequence length="376" mass="42063">MAPSIAFQQRPEQLIEPVQKLSLAKAGQRPGVITYSQEVLDRYEPEFDPEITYPPYELIDHIDPGHKATGKAIEGATYTKLTPKLGTELSGRQISSFSNAEKDELALLVAQRGLVIVKGQDWAGIGTQQQIEFASYFGRLHIHPTSSHIKGHPEFHLVSRGFDKPESQDDAIHAASAHIQEEIDLGDSVSSVSWHSDVSYELQPPGTTFLWNLLNPEAGGDTVFNSQVEAYNRLSEGFKKRLEGLYVTHSAFEQANQATQRGGVARRKPIISQHPLVRTHPVTKQKALYVNPQFSRHIVGYKKEESDALLNFLYDHIAKGHDFQARVKWTDNATLVIFDNRVVAHSALLDFSATERRVIARLAPQAEQPFNADEQK</sequence>
<name>A0A1Y2F5N3_PROLT</name>
<dbReference type="Proteomes" id="UP000193685">
    <property type="component" value="Unassembled WGS sequence"/>
</dbReference>
<comment type="caution">
    <text evidence="8">The sequence shown here is derived from an EMBL/GenBank/DDBJ whole genome shotgun (WGS) entry which is preliminary data.</text>
</comment>
<dbReference type="InterPro" id="IPR003819">
    <property type="entry name" value="TauD/TfdA-like"/>
</dbReference>
<dbReference type="OrthoDB" id="10257314at2759"/>
<dbReference type="STRING" id="56484.A0A1Y2F5N3"/>
<dbReference type="GO" id="GO:0005737">
    <property type="term" value="C:cytoplasm"/>
    <property type="evidence" value="ECO:0007669"/>
    <property type="project" value="TreeGrafter"/>
</dbReference>
<evidence type="ECO:0000256" key="3">
    <source>
        <dbReference type="ARBA" id="ARBA00022723"/>
    </source>
</evidence>
<evidence type="ECO:0000313" key="8">
    <source>
        <dbReference type="EMBL" id="ORY78656.1"/>
    </source>
</evidence>
<keyword evidence="6" id="KW-0408">Iron</keyword>
<accession>A0A1Y2F5N3</accession>
<dbReference type="OMA" id="VCGFSTH"/>
<dbReference type="GO" id="GO:0016706">
    <property type="term" value="F:2-oxoglutarate-dependent dioxygenase activity"/>
    <property type="evidence" value="ECO:0007669"/>
    <property type="project" value="TreeGrafter"/>
</dbReference>
<dbReference type="Gene3D" id="3.60.130.10">
    <property type="entry name" value="Clavaminate synthase-like"/>
    <property type="match status" value="1"/>
</dbReference>
<dbReference type="InterPro" id="IPR051323">
    <property type="entry name" value="AtsK-like"/>
</dbReference>
<evidence type="ECO:0000256" key="5">
    <source>
        <dbReference type="ARBA" id="ARBA00023002"/>
    </source>
</evidence>
<comment type="similarity">
    <text evidence="2">Belongs to the TfdA dioxygenase family.</text>
</comment>
<dbReference type="PANTHER" id="PTHR30468">
    <property type="entry name" value="ALPHA-KETOGLUTARATE-DEPENDENT SULFONATE DIOXYGENASE"/>
    <property type="match status" value="1"/>
</dbReference>
<dbReference type="GeneID" id="63786449"/>
<keyword evidence="4" id="KW-0223">Dioxygenase</keyword>
<keyword evidence="9" id="KW-1185">Reference proteome</keyword>
<dbReference type="InterPro" id="IPR042098">
    <property type="entry name" value="TauD-like_sf"/>
</dbReference>
<evidence type="ECO:0000313" key="9">
    <source>
        <dbReference type="Proteomes" id="UP000193685"/>
    </source>
</evidence>
<evidence type="ECO:0000259" key="7">
    <source>
        <dbReference type="Pfam" id="PF02668"/>
    </source>
</evidence>
<comment type="cofactor">
    <cofactor evidence="1">
        <name>Fe(2+)</name>
        <dbReference type="ChEBI" id="CHEBI:29033"/>
    </cofactor>
</comment>
<dbReference type="FunFam" id="3.60.130.10:FF:000003">
    <property type="entry name" value="Alpha-ketoglutarate-dependent taurine dioxygenase"/>
    <property type="match status" value="1"/>
</dbReference>
<evidence type="ECO:0000256" key="6">
    <source>
        <dbReference type="ARBA" id="ARBA00023004"/>
    </source>
</evidence>
<dbReference type="EMBL" id="MCFI01000017">
    <property type="protein sequence ID" value="ORY78656.1"/>
    <property type="molecule type" value="Genomic_DNA"/>
</dbReference>
<keyword evidence="3" id="KW-0479">Metal-binding</keyword>
<gene>
    <name evidence="8" type="ORF">BCR37DRAFT_382306</name>
</gene>
<evidence type="ECO:0000256" key="2">
    <source>
        <dbReference type="ARBA" id="ARBA00005896"/>
    </source>
</evidence>
<evidence type="ECO:0000256" key="4">
    <source>
        <dbReference type="ARBA" id="ARBA00022964"/>
    </source>
</evidence>
<organism evidence="8 9">
    <name type="scientific">Protomyces lactucae-debilis</name>
    <dbReference type="NCBI Taxonomy" id="2754530"/>
    <lineage>
        <taxon>Eukaryota</taxon>
        <taxon>Fungi</taxon>
        <taxon>Dikarya</taxon>
        <taxon>Ascomycota</taxon>
        <taxon>Taphrinomycotina</taxon>
        <taxon>Taphrinomycetes</taxon>
        <taxon>Taphrinales</taxon>
        <taxon>Protomycetaceae</taxon>
        <taxon>Protomyces</taxon>
    </lineage>
</organism>
<dbReference type="GO" id="GO:0046872">
    <property type="term" value="F:metal ion binding"/>
    <property type="evidence" value="ECO:0007669"/>
    <property type="project" value="UniProtKB-KW"/>
</dbReference>
<dbReference type="RefSeq" id="XP_040723537.1">
    <property type="nucleotide sequence ID" value="XM_040869850.1"/>
</dbReference>
<dbReference type="Pfam" id="PF02668">
    <property type="entry name" value="TauD"/>
    <property type="match status" value="1"/>
</dbReference>
<dbReference type="SUPFAM" id="SSF51197">
    <property type="entry name" value="Clavaminate synthase-like"/>
    <property type="match status" value="1"/>
</dbReference>
<proteinExistence type="inferred from homology"/>
<evidence type="ECO:0000256" key="1">
    <source>
        <dbReference type="ARBA" id="ARBA00001954"/>
    </source>
</evidence>
<dbReference type="AlphaFoldDB" id="A0A1Y2F5N3"/>
<protein>
    <recommendedName>
        <fullName evidence="7">TauD/TfdA-like domain-containing protein</fullName>
    </recommendedName>
</protein>
<feature type="domain" description="TauD/TfdA-like" evidence="7">
    <location>
        <begin position="78"/>
        <end position="361"/>
    </location>
</feature>